<dbReference type="NCBIfam" id="NF003588">
    <property type="entry name" value="PRK05254.1-1"/>
    <property type="match status" value="1"/>
</dbReference>
<feature type="domain" description="Uracil-DNA glycosylase-like" evidence="12">
    <location>
        <begin position="72"/>
        <end position="240"/>
    </location>
</feature>
<evidence type="ECO:0000256" key="4">
    <source>
        <dbReference type="ARBA" id="ARBA00012030"/>
    </source>
</evidence>
<evidence type="ECO:0000256" key="2">
    <source>
        <dbReference type="ARBA" id="ARBA00002631"/>
    </source>
</evidence>
<dbReference type="EC" id="3.2.2.27" evidence="4 9"/>
<keyword evidence="6 9" id="KW-0227">DNA damage</keyword>
<proteinExistence type="inferred from homology"/>
<evidence type="ECO:0000256" key="10">
    <source>
        <dbReference type="PROSITE-ProRule" id="PRU10072"/>
    </source>
</evidence>
<evidence type="ECO:0000256" key="9">
    <source>
        <dbReference type="HAMAP-Rule" id="MF_00148"/>
    </source>
</evidence>
<dbReference type="SMART" id="SM00986">
    <property type="entry name" value="UDG"/>
    <property type="match status" value="1"/>
</dbReference>
<dbReference type="GO" id="GO:0097510">
    <property type="term" value="P:base-excision repair, AP site formation via deaminated base removal"/>
    <property type="evidence" value="ECO:0007669"/>
    <property type="project" value="TreeGrafter"/>
</dbReference>
<dbReference type="NCBIfam" id="TIGR00628">
    <property type="entry name" value="ung"/>
    <property type="match status" value="1"/>
</dbReference>
<dbReference type="NCBIfam" id="NF003589">
    <property type="entry name" value="PRK05254.1-2"/>
    <property type="match status" value="1"/>
</dbReference>
<dbReference type="SMART" id="SM00987">
    <property type="entry name" value="UreE_C"/>
    <property type="match status" value="1"/>
</dbReference>
<dbReference type="Proteomes" id="UP000823889">
    <property type="component" value="Unassembled WGS sequence"/>
</dbReference>
<evidence type="ECO:0000256" key="6">
    <source>
        <dbReference type="ARBA" id="ARBA00022763"/>
    </source>
</evidence>
<dbReference type="Gene3D" id="3.40.470.10">
    <property type="entry name" value="Uracil-DNA glycosylase-like domain"/>
    <property type="match status" value="1"/>
</dbReference>
<dbReference type="PANTHER" id="PTHR11264">
    <property type="entry name" value="URACIL-DNA GLYCOSYLASE"/>
    <property type="match status" value="1"/>
</dbReference>
<keyword evidence="13" id="KW-0326">Glycosidase</keyword>
<evidence type="ECO:0000256" key="7">
    <source>
        <dbReference type="ARBA" id="ARBA00022801"/>
    </source>
</evidence>
<dbReference type="GO" id="GO:0004844">
    <property type="term" value="F:uracil DNA N-glycosylase activity"/>
    <property type="evidence" value="ECO:0007669"/>
    <property type="project" value="UniProtKB-UniRule"/>
</dbReference>
<dbReference type="InterPro" id="IPR018085">
    <property type="entry name" value="Ura-DNA_Glyclase_AS"/>
</dbReference>
<dbReference type="EMBL" id="DWUQ01000135">
    <property type="protein sequence ID" value="HJD44658.1"/>
    <property type="molecule type" value="Genomic_DNA"/>
</dbReference>
<dbReference type="NCBIfam" id="NF003591">
    <property type="entry name" value="PRK05254.1-4"/>
    <property type="match status" value="1"/>
</dbReference>
<sequence length="256" mass="28586">MTRPRQASLLEHDVPSLQLPLNDPIERLPTSWRALLQQPALAQTLHTLNDWLTQRQQAGAVIYPPNPFRMLELTAAEAVKVVILGQDPYHGPNQARGLAFSVPNEQKTPPSLRNMFKELAREYPEQPVRTRNELSDWAAQGVLLLNTVLTVEHKLPASHAKQGWERVTDALIDAVLEYPRPKVFLLWGAHAQAKRERIEAFPHAGPVLCLSSNHPSPLSAARPPVPFLGNGHFRAANEWLVAQGEVPIQWLASLSL</sequence>
<dbReference type="InterPro" id="IPR005122">
    <property type="entry name" value="Uracil-DNA_glycosylase-like"/>
</dbReference>
<comment type="similarity">
    <text evidence="3 9 11">Belongs to the uracil-DNA glycosylase (UDG) superfamily. UNG family.</text>
</comment>
<gene>
    <name evidence="9" type="primary">ung</name>
    <name evidence="13" type="ORF">H9906_06485</name>
</gene>
<keyword evidence="8 9" id="KW-0234">DNA repair</keyword>
<dbReference type="InterPro" id="IPR002043">
    <property type="entry name" value="UDG_fam1"/>
</dbReference>
<comment type="catalytic activity">
    <reaction evidence="1 9 11">
        <text>Hydrolyzes single-stranded DNA or mismatched double-stranded DNA and polynucleotides, releasing free uracil.</text>
        <dbReference type="EC" id="3.2.2.27"/>
    </reaction>
</comment>
<keyword evidence="7 9" id="KW-0378">Hydrolase</keyword>
<comment type="function">
    <text evidence="2 9 11">Excises uracil residues from the DNA which can arise as a result of misincorporation of dUMP residues by DNA polymerase or due to deamination of cytosine.</text>
</comment>
<keyword evidence="9" id="KW-0963">Cytoplasm</keyword>
<dbReference type="HAMAP" id="MF_00148">
    <property type="entry name" value="UDG"/>
    <property type="match status" value="1"/>
</dbReference>
<comment type="caution">
    <text evidence="13">The sequence shown here is derived from an EMBL/GenBank/DDBJ whole genome shotgun (WGS) entry which is preliminary data.</text>
</comment>
<dbReference type="InterPro" id="IPR036895">
    <property type="entry name" value="Uracil-DNA_glycosylase-like_sf"/>
</dbReference>
<dbReference type="PANTHER" id="PTHR11264:SF0">
    <property type="entry name" value="URACIL-DNA GLYCOSYLASE"/>
    <property type="match status" value="1"/>
</dbReference>
<dbReference type="CDD" id="cd10027">
    <property type="entry name" value="UDG-F1-like"/>
    <property type="match status" value="1"/>
</dbReference>
<evidence type="ECO:0000256" key="5">
    <source>
        <dbReference type="ARBA" id="ARBA00018429"/>
    </source>
</evidence>
<comment type="subcellular location">
    <subcellularLocation>
        <location evidence="9">Cytoplasm</location>
    </subcellularLocation>
</comment>
<evidence type="ECO:0000256" key="8">
    <source>
        <dbReference type="ARBA" id="ARBA00023204"/>
    </source>
</evidence>
<evidence type="ECO:0000256" key="11">
    <source>
        <dbReference type="RuleBase" id="RU003780"/>
    </source>
</evidence>
<evidence type="ECO:0000256" key="3">
    <source>
        <dbReference type="ARBA" id="ARBA00008184"/>
    </source>
</evidence>
<evidence type="ECO:0000256" key="1">
    <source>
        <dbReference type="ARBA" id="ARBA00001400"/>
    </source>
</evidence>
<evidence type="ECO:0000313" key="14">
    <source>
        <dbReference type="Proteomes" id="UP000823889"/>
    </source>
</evidence>
<reference evidence="13" key="1">
    <citation type="journal article" date="2021" name="PeerJ">
        <title>Extensive microbial diversity within the chicken gut microbiome revealed by metagenomics and culture.</title>
        <authorList>
            <person name="Gilroy R."/>
            <person name="Ravi A."/>
            <person name="Getino M."/>
            <person name="Pursley I."/>
            <person name="Horton D.L."/>
            <person name="Alikhan N.F."/>
            <person name="Baker D."/>
            <person name="Gharbi K."/>
            <person name="Hall N."/>
            <person name="Watson M."/>
            <person name="Adriaenssens E.M."/>
            <person name="Foster-Nyarko E."/>
            <person name="Jarju S."/>
            <person name="Secka A."/>
            <person name="Antonio M."/>
            <person name="Oren A."/>
            <person name="Chaudhuri R.R."/>
            <person name="La Ragione R."/>
            <person name="Hildebrand F."/>
            <person name="Pallen M.J."/>
        </authorList>
    </citation>
    <scope>NUCLEOTIDE SEQUENCE</scope>
    <source>
        <strain evidence="13">9264</strain>
    </source>
</reference>
<name>A0A9D2U9M0_9BURK</name>
<evidence type="ECO:0000259" key="12">
    <source>
        <dbReference type="SMART" id="SM00986"/>
    </source>
</evidence>
<dbReference type="PROSITE" id="PS00130">
    <property type="entry name" value="U_DNA_GLYCOSYLASE"/>
    <property type="match status" value="1"/>
</dbReference>
<dbReference type="GO" id="GO:0005737">
    <property type="term" value="C:cytoplasm"/>
    <property type="evidence" value="ECO:0007669"/>
    <property type="project" value="UniProtKB-SubCell"/>
</dbReference>
<protein>
    <recommendedName>
        <fullName evidence="5 9">Uracil-DNA glycosylase</fullName>
        <shortName evidence="9">UDG</shortName>
        <ecNumber evidence="4 9">3.2.2.27</ecNumber>
    </recommendedName>
</protein>
<feature type="active site" description="Proton acceptor" evidence="9 10">
    <location>
        <position position="87"/>
    </location>
</feature>
<evidence type="ECO:0000313" key="13">
    <source>
        <dbReference type="EMBL" id="HJD44658.1"/>
    </source>
</evidence>
<dbReference type="NCBIfam" id="NF003592">
    <property type="entry name" value="PRK05254.1-5"/>
    <property type="match status" value="1"/>
</dbReference>
<dbReference type="AlphaFoldDB" id="A0A9D2U9M0"/>
<accession>A0A9D2U9M0</accession>
<reference evidence="13" key="2">
    <citation type="submission" date="2021-04" db="EMBL/GenBank/DDBJ databases">
        <authorList>
            <person name="Gilroy R."/>
        </authorList>
    </citation>
    <scope>NUCLEOTIDE SEQUENCE</scope>
    <source>
        <strain evidence="13">9264</strain>
    </source>
</reference>
<dbReference type="Pfam" id="PF03167">
    <property type="entry name" value="UDG"/>
    <property type="match status" value="1"/>
</dbReference>
<dbReference type="SUPFAM" id="SSF52141">
    <property type="entry name" value="Uracil-DNA glycosylase-like"/>
    <property type="match status" value="1"/>
</dbReference>
<organism evidence="13 14">
    <name type="scientific">Candidatus Paenalcaligenes intestinipullorum</name>
    <dbReference type="NCBI Taxonomy" id="2838718"/>
    <lineage>
        <taxon>Bacteria</taxon>
        <taxon>Pseudomonadati</taxon>
        <taxon>Pseudomonadota</taxon>
        <taxon>Betaproteobacteria</taxon>
        <taxon>Burkholderiales</taxon>
        <taxon>Alcaligenaceae</taxon>
        <taxon>Paenalcaligenes</taxon>
    </lineage>
</organism>